<dbReference type="SUPFAM" id="SSF46689">
    <property type="entry name" value="Homeodomain-like"/>
    <property type="match status" value="1"/>
</dbReference>
<dbReference type="NCBIfam" id="NF033577">
    <property type="entry name" value="transpos_IS481"/>
    <property type="match status" value="1"/>
</dbReference>
<sequence length="375" mass="44491">MAWKVKTKMSQRYEFVQMAKREDCNFSQLCKRFNISRPTGYKWLHRYQEEDLSTLKDHSKRPYHSPKKVKKETEDLVLKLRQKHQSWGGRKIKRRLEDLGYTNIPSATTIGNILKRNGVITDEASRKATPYKRFEHPNPNDLWQMDFKGWFNMDRQRCYPLTVLDDHSRYSIVLKACLYERTEVVQPALIEAFRKYGLPRRMTMDNGAPWAGHDRNQLTTLTAWLIRLGIRISHSRPYHPQTQGKDERFHRTMKVELLNHHHYHDINEVSAAFRMWRDIYNTQRPHEALNMDTPLSRYQPSSRSYPEVLPPIEYDHNDTVRKVNHDGKLSVQGIIFTISRALEGQYIALRPTKKDGIIDVFYCHQKIKTLDLRGK</sequence>
<dbReference type="OrthoDB" id="5392217at2"/>
<dbReference type="PANTHER" id="PTHR35004:SF6">
    <property type="entry name" value="TRANSPOSASE"/>
    <property type="match status" value="1"/>
</dbReference>
<dbReference type="InterPro" id="IPR047656">
    <property type="entry name" value="IS481-like_transpos"/>
</dbReference>
<dbReference type="GO" id="GO:0015074">
    <property type="term" value="P:DNA integration"/>
    <property type="evidence" value="ECO:0007669"/>
    <property type="project" value="InterPro"/>
</dbReference>
<dbReference type="AlphaFoldDB" id="A0A151CGM5"/>
<dbReference type="EMBL" id="LNKT01000020">
    <property type="protein sequence ID" value="KYJ86639.1"/>
    <property type="molecule type" value="Genomic_DNA"/>
</dbReference>
<dbReference type="STRING" id="1630136.AS592_00475"/>
<keyword evidence="3" id="KW-1185">Reference proteome</keyword>
<dbReference type="GO" id="GO:0003676">
    <property type="term" value="F:nucleic acid binding"/>
    <property type="evidence" value="ECO:0007669"/>
    <property type="project" value="InterPro"/>
</dbReference>
<dbReference type="InterPro" id="IPR001584">
    <property type="entry name" value="Integrase_cat-core"/>
</dbReference>
<dbReference type="InterPro" id="IPR009057">
    <property type="entry name" value="Homeodomain-like_sf"/>
</dbReference>
<dbReference type="Pfam" id="PF13565">
    <property type="entry name" value="HTH_32"/>
    <property type="match status" value="1"/>
</dbReference>
<dbReference type="Proteomes" id="UP000075359">
    <property type="component" value="Unassembled WGS sequence"/>
</dbReference>
<evidence type="ECO:0000313" key="2">
    <source>
        <dbReference type="EMBL" id="KYJ86639.1"/>
    </source>
</evidence>
<evidence type="ECO:0000313" key="3">
    <source>
        <dbReference type="Proteomes" id="UP000075359"/>
    </source>
</evidence>
<feature type="domain" description="Integrase catalytic" evidence="1">
    <location>
        <begin position="135"/>
        <end position="302"/>
    </location>
</feature>
<dbReference type="PROSITE" id="PS50994">
    <property type="entry name" value="INTEGRASE"/>
    <property type="match status" value="1"/>
</dbReference>
<name>A0A151CGM5_9BACT</name>
<dbReference type="SUPFAM" id="SSF53098">
    <property type="entry name" value="Ribonuclease H-like"/>
    <property type="match status" value="1"/>
</dbReference>
<accession>A0A151CGM5</accession>
<organism evidence="2 3">
    <name type="scientific">Sulfurovum riftiae</name>
    <dbReference type="NCBI Taxonomy" id="1630136"/>
    <lineage>
        <taxon>Bacteria</taxon>
        <taxon>Pseudomonadati</taxon>
        <taxon>Campylobacterota</taxon>
        <taxon>Epsilonproteobacteria</taxon>
        <taxon>Campylobacterales</taxon>
        <taxon>Sulfurovaceae</taxon>
        <taxon>Sulfurovum</taxon>
    </lineage>
</organism>
<dbReference type="InterPro" id="IPR012337">
    <property type="entry name" value="RNaseH-like_sf"/>
</dbReference>
<dbReference type="PANTHER" id="PTHR35004">
    <property type="entry name" value="TRANSPOSASE RV3428C-RELATED"/>
    <property type="match status" value="1"/>
</dbReference>
<dbReference type="RefSeq" id="WP_067330595.1">
    <property type="nucleotide sequence ID" value="NZ_LNKT01000020.1"/>
</dbReference>
<dbReference type="InterPro" id="IPR036397">
    <property type="entry name" value="RNaseH_sf"/>
</dbReference>
<proteinExistence type="predicted"/>
<protein>
    <submittedName>
        <fullName evidence="2">Transposase</fullName>
    </submittedName>
</protein>
<dbReference type="Pfam" id="PF13683">
    <property type="entry name" value="rve_3"/>
    <property type="match status" value="1"/>
</dbReference>
<evidence type="ECO:0000259" key="1">
    <source>
        <dbReference type="PROSITE" id="PS50994"/>
    </source>
</evidence>
<dbReference type="Gene3D" id="3.30.420.10">
    <property type="entry name" value="Ribonuclease H-like superfamily/Ribonuclease H"/>
    <property type="match status" value="1"/>
</dbReference>
<comment type="caution">
    <text evidence="2">The sequence shown here is derived from an EMBL/GenBank/DDBJ whole genome shotgun (WGS) entry which is preliminary data.</text>
</comment>
<reference evidence="2 3" key="1">
    <citation type="submission" date="2015-11" db="EMBL/GenBank/DDBJ databases">
        <title>Draft genome of Sulfurovum riftiae 1812E, a member of the Epsilonproteobacteria isolated from the tube of the deep-sea hydrothermal vent tubewom Riftia pachyptila.</title>
        <authorList>
            <person name="Vetriani C."/>
            <person name="Giovannelli D."/>
        </authorList>
    </citation>
    <scope>NUCLEOTIDE SEQUENCE [LARGE SCALE GENOMIC DNA]</scope>
    <source>
        <strain evidence="2 3">1812E</strain>
    </source>
</reference>
<gene>
    <name evidence="2" type="ORF">AS592_00475</name>
</gene>